<sequence length="141" mass="15888">MAQTTQRAVFNSHTPAEHCPRFSRSRQQRWDHFRCFDGILAPSDNIMVNAPDGNTLLLPPVISAETLASSADDDDKIVSCLLHQHPRKFTAKILPLGFLAPIAIKELFGLILMVTQCFKRLDEEKSKLSRHLALTQPQRKA</sequence>
<dbReference type="EMBL" id="JBCEZU010000111">
    <property type="protein sequence ID" value="KAK9528718.1"/>
    <property type="molecule type" value="Genomic_DNA"/>
</dbReference>
<organism evidence="1 2">
    <name type="scientific">Zoarces viviparus</name>
    <name type="common">Viviparous eelpout</name>
    <name type="synonym">Blennius viviparus</name>
    <dbReference type="NCBI Taxonomy" id="48416"/>
    <lineage>
        <taxon>Eukaryota</taxon>
        <taxon>Metazoa</taxon>
        <taxon>Chordata</taxon>
        <taxon>Craniata</taxon>
        <taxon>Vertebrata</taxon>
        <taxon>Euteleostomi</taxon>
        <taxon>Actinopterygii</taxon>
        <taxon>Neopterygii</taxon>
        <taxon>Teleostei</taxon>
        <taxon>Neoteleostei</taxon>
        <taxon>Acanthomorphata</taxon>
        <taxon>Eupercaria</taxon>
        <taxon>Perciformes</taxon>
        <taxon>Cottioidei</taxon>
        <taxon>Zoarcales</taxon>
        <taxon>Zoarcidae</taxon>
        <taxon>Zoarcinae</taxon>
        <taxon>Zoarces</taxon>
    </lineage>
</organism>
<protein>
    <submittedName>
        <fullName evidence="1">Uncharacterized protein</fullName>
    </submittedName>
</protein>
<name>A0AAW1F208_ZOAVI</name>
<evidence type="ECO:0000313" key="1">
    <source>
        <dbReference type="EMBL" id="KAK9528718.1"/>
    </source>
</evidence>
<proteinExistence type="predicted"/>
<dbReference type="Proteomes" id="UP001488805">
    <property type="component" value="Unassembled WGS sequence"/>
</dbReference>
<comment type="caution">
    <text evidence="1">The sequence shown here is derived from an EMBL/GenBank/DDBJ whole genome shotgun (WGS) entry which is preliminary data.</text>
</comment>
<dbReference type="AlphaFoldDB" id="A0AAW1F208"/>
<evidence type="ECO:0000313" key="2">
    <source>
        <dbReference type="Proteomes" id="UP001488805"/>
    </source>
</evidence>
<keyword evidence="2" id="KW-1185">Reference proteome</keyword>
<gene>
    <name evidence="1" type="ORF">VZT92_012867</name>
</gene>
<reference evidence="1 2" key="1">
    <citation type="journal article" date="2024" name="Genome Biol. Evol.">
        <title>Chromosome-level genome assembly of the viviparous eelpout Zoarces viviparus.</title>
        <authorList>
            <person name="Fuhrmann N."/>
            <person name="Brasseur M.V."/>
            <person name="Bakowski C.E."/>
            <person name="Podsiadlowski L."/>
            <person name="Prost S."/>
            <person name="Krehenwinkel H."/>
            <person name="Mayer C."/>
        </authorList>
    </citation>
    <scope>NUCLEOTIDE SEQUENCE [LARGE SCALE GENOMIC DNA]</scope>
    <source>
        <strain evidence="1">NO-MEL_2022_Ind0_liver</strain>
    </source>
</reference>
<accession>A0AAW1F208</accession>